<protein>
    <submittedName>
        <fullName evidence="1">Uncharacterized protein</fullName>
    </submittedName>
</protein>
<dbReference type="AlphaFoldDB" id="A0A183NWK0"/>
<organism evidence="1 2">
    <name type="scientific">Schistosoma mattheei</name>
    <dbReference type="NCBI Taxonomy" id="31246"/>
    <lineage>
        <taxon>Eukaryota</taxon>
        <taxon>Metazoa</taxon>
        <taxon>Spiralia</taxon>
        <taxon>Lophotrochozoa</taxon>
        <taxon>Platyhelminthes</taxon>
        <taxon>Trematoda</taxon>
        <taxon>Digenea</taxon>
        <taxon>Strigeidida</taxon>
        <taxon>Schistosomatoidea</taxon>
        <taxon>Schistosomatidae</taxon>
        <taxon>Schistosoma</taxon>
    </lineage>
</organism>
<proteinExistence type="predicted"/>
<dbReference type="EMBL" id="UZAL01027618">
    <property type="protein sequence ID" value="VDP34129.1"/>
    <property type="molecule type" value="Genomic_DNA"/>
</dbReference>
<reference evidence="1 2" key="1">
    <citation type="submission" date="2018-11" db="EMBL/GenBank/DDBJ databases">
        <authorList>
            <consortium name="Pathogen Informatics"/>
        </authorList>
    </citation>
    <scope>NUCLEOTIDE SEQUENCE [LARGE SCALE GENOMIC DNA]</scope>
    <source>
        <strain>Denwood</strain>
        <strain evidence="2">Zambia</strain>
    </source>
</reference>
<sequence length="78" mass="8571">MGRGAVIVYDTSYDLYLNRPFTHHNPLHGLTNQYLRVGRDIVDTSVRANNLTTGLGRLRKLCTGKCVLGSARNPLGGD</sequence>
<gene>
    <name evidence="1" type="ORF">SMTD_LOCUS6486</name>
</gene>
<name>A0A183NWK0_9TREM</name>
<evidence type="ECO:0000313" key="2">
    <source>
        <dbReference type="Proteomes" id="UP000269396"/>
    </source>
</evidence>
<dbReference type="Proteomes" id="UP000269396">
    <property type="component" value="Unassembled WGS sequence"/>
</dbReference>
<evidence type="ECO:0000313" key="1">
    <source>
        <dbReference type="EMBL" id="VDP34129.1"/>
    </source>
</evidence>
<accession>A0A183NWK0</accession>
<keyword evidence="2" id="KW-1185">Reference proteome</keyword>